<keyword evidence="4" id="KW-0227">DNA damage</keyword>
<dbReference type="InterPro" id="IPR027417">
    <property type="entry name" value="P-loop_NTPase"/>
</dbReference>
<feature type="domain" description="UvrD-like helicase ATP-binding" evidence="16">
    <location>
        <begin position="1"/>
        <end position="290"/>
    </location>
</feature>
<evidence type="ECO:0000256" key="13">
    <source>
        <dbReference type="ARBA" id="ARBA00034808"/>
    </source>
</evidence>
<keyword evidence="11" id="KW-0413">Isomerase</keyword>
<reference evidence="18" key="2">
    <citation type="submission" date="2020-09" db="EMBL/GenBank/DDBJ databases">
        <authorList>
            <person name="Sun Q."/>
            <person name="Zhou Y."/>
        </authorList>
    </citation>
    <scope>NUCLEOTIDE SEQUENCE</scope>
    <source>
        <strain evidence="18">CGMCC 1.16548</strain>
    </source>
</reference>
<dbReference type="GO" id="GO:0003677">
    <property type="term" value="F:DNA binding"/>
    <property type="evidence" value="ECO:0007669"/>
    <property type="project" value="UniProtKB-KW"/>
</dbReference>
<evidence type="ECO:0000256" key="4">
    <source>
        <dbReference type="ARBA" id="ARBA00022763"/>
    </source>
</evidence>
<dbReference type="InterPro" id="IPR000212">
    <property type="entry name" value="DNA_helicase_UvrD/REP"/>
</dbReference>
<proteinExistence type="inferred from homology"/>
<evidence type="ECO:0000259" key="17">
    <source>
        <dbReference type="PROSITE" id="PS51217"/>
    </source>
</evidence>
<dbReference type="InterPro" id="IPR011604">
    <property type="entry name" value="PDDEXK-like_dom_sf"/>
</dbReference>
<dbReference type="Pfam" id="PF12705">
    <property type="entry name" value="PDDEXK_1"/>
    <property type="match status" value="1"/>
</dbReference>
<evidence type="ECO:0000256" key="5">
    <source>
        <dbReference type="ARBA" id="ARBA00022801"/>
    </source>
</evidence>
<comment type="caution">
    <text evidence="18">The sequence shown here is derived from an EMBL/GenBank/DDBJ whole genome shotgun (WGS) entry which is preliminary data.</text>
</comment>
<dbReference type="InterPro" id="IPR011335">
    <property type="entry name" value="Restrct_endonuc-II-like"/>
</dbReference>
<evidence type="ECO:0000256" key="11">
    <source>
        <dbReference type="ARBA" id="ARBA00023235"/>
    </source>
</evidence>
<evidence type="ECO:0000256" key="1">
    <source>
        <dbReference type="ARBA" id="ARBA00009922"/>
    </source>
</evidence>
<sequence>MGLADGASAAVLGAPGSGKTTTIVELVADRVLERGWDPRSVLVLTSARTAAARLRDLIAVRLGVPTDGPLARTAPSLAYEIVGVTARAAGETPPRLVTGAEQDADLAALLDGHLATGSGPDWPEPLTPDVRRTARFRSELRDLFARATEQGVDPRRLRDLGRATGHPEWVAAGEFLDEHLDVVASARPEQRDPAELARLAIATLDAGGGGERVAGLRLVVIDDLPEATEATLGLLAALARRGIPVIAFGDPDVATNAFRGGEPDALGRLASVLGVPDIPTLVLEHTHRPNTAIRAFTGSITERIGTAAAGGQRRAVADRTPTPRPPLARIEAPTAARTAAVIARALREEHVLHGVPWSRLGVIVRSGAAVPGLARSLALAEVPTRTGGGGLALRDDAAARALLAVVEAGTGRLELTAEVAADLLTGPFGGLDPIGLRRLKIALRTEEALAGGMRPSGELLVEALAAPGRFATIDAPVARTAERLAGTLHALRTADATATAEELLWLAWERSRLAGPWRAHALGGGVAAAEANRDLDGIVGLFAAAKRFAERRPDVAASEFFAELRDTDVSEDLIVPTRSDDAVLVTTPSGAVGLEFDTVVVAGLQDGAWPNRRPRGTLLAPQALARALDGDDGVLDERRLVLDDELRMFALAVSRARDRVLLAAVVNDDESRSVFVDLLPPDTPVLAEAPPLTLRGTTGRLRRLLTSRGIDPRTRAAAASSLARLAELGVPGAHPDDWHGLLAPSSDAPLFEGLQVPVSPSRLERFEESPLDWFLETIGGSSSTTLMDVGTILHWAMETAESPDADAVWARVEKRWGELLFESPWLAEHHRRSARVLADGIAAYLGDFAASGGSVVGAEKKFELEVDRATVRGTIDRVERAADGSVVIVDLKTGTPVTNQAKIDATAQLGAYQLAYRAGLFDDVLADLGEHRPGGAKLLYVKSGVDGKRYREGVQAPLGEEGLEAFRERIRQVAIGMAAASFEGVLEVGGYGLGAVPELRLHRVGAVSGE</sequence>
<dbReference type="GO" id="GO:0000725">
    <property type="term" value="P:recombinational repair"/>
    <property type="evidence" value="ECO:0007669"/>
    <property type="project" value="TreeGrafter"/>
</dbReference>
<organism evidence="18 19">
    <name type="scientific">Pseudolysinimonas yzui</name>
    <dbReference type="NCBI Taxonomy" id="2708254"/>
    <lineage>
        <taxon>Bacteria</taxon>
        <taxon>Bacillati</taxon>
        <taxon>Actinomycetota</taxon>
        <taxon>Actinomycetes</taxon>
        <taxon>Micrococcales</taxon>
        <taxon>Microbacteriaceae</taxon>
        <taxon>Pseudolysinimonas</taxon>
    </lineage>
</organism>
<keyword evidence="10" id="KW-0234">DNA repair</keyword>
<evidence type="ECO:0000256" key="9">
    <source>
        <dbReference type="ARBA" id="ARBA00023125"/>
    </source>
</evidence>
<dbReference type="PROSITE" id="PS51198">
    <property type="entry name" value="UVRD_HELICASE_ATP_BIND"/>
    <property type="match status" value="1"/>
</dbReference>
<dbReference type="GO" id="GO:0004527">
    <property type="term" value="F:exonuclease activity"/>
    <property type="evidence" value="ECO:0007669"/>
    <property type="project" value="UniProtKB-KW"/>
</dbReference>
<dbReference type="Pfam" id="PF00580">
    <property type="entry name" value="UvrD-helicase"/>
    <property type="match status" value="1"/>
</dbReference>
<dbReference type="InterPro" id="IPR014017">
    <property type="entry name" value="DNA_helicase_UvrD-like_C"/>
</dbReference>
<keyword evidence="8 15" id="KW-0067">ATP-binding</keyword>
<keyword evidence="9" id="KW-0238">DNA-binding</keyword>
<dbReference type="GO" id="GO:0005524">
    <property type="term" value="F:ATP binding"/>
    <property type="evidence" value="ECO:0007669"/>
    <property type="project" value="UniProtKB-UniRule"/>
</dbReference>
<dbReference type="PROSITE" id="PS51217">
    <property type="entry name" value="UVRD_HELICASE_CTER"/>
    <property type="match status" value="1"/>
</dbReference>
<dbReference type="SUPFAM" id="SSF52540">
    <property type="entry name" value="P-loop containing nucleoside triphosphate hydrolases"/>
    <property type="match status" value="1"/>
</dbReference>
<evidence type="ECO:0000256" key="7">
    <source>
        <dbReference type="ARBA" id="ARBA00022839"/>
    </source>
</evidence>
<evidence type="ECO:0000256" key="2">
    <source>
        <dbReference type="ARBA" id="ARBA00022722"/>
    </source>
</evidence>
<dbReference type="PANTHER" id="PTHR11070:SF59">
    <property type="entry name" value="DNA 3'-5' HELICASE"/>
    <property type="match status" value="1"/>
</dbReference>
<dbReference type="SUPFAM" id="SSF52980">
    <property type="entry name" value="Restriction endonuclease-like"/>
    <property type="match status" value="1"/>
</dbReference>
<dbReference type="PANTHER" id="PTHR11070">
    <property type="entry name" value="UVRD / RECB / PCRA DNA HELICASE FAMILY MEMBER"/>
    <property type="match status" value="1"/>
</dbReference>
<dbReference type="InterPro" id="IPR038726">
    <property type="entry name" value="PDDEXK_AddAB-type"/>
</dbReference>
<comment type="catalytic activity">
    <reaction evidence="12">
        <text>Couples ATP hydrolysis with the unwinding of duplex DNA by translocating in the 3'-5' direction.</text>
        <dbReference type="EC" id="5.6.2.4"/>
    </reaction>
</comment>
<dbReference type="AlphaFoldDB" id="A0A8J3GMR6"/>
<evidence type="ECO:0000256" key="15">
    <source>
        <dbReference type="PROSITE-ProRule" id="PRU00560"/>
    </source>
</evidence>
<evidence type="ECO:0000256" key="3">
    <source>
        <dbReference type="ARBA" id="ARBA00022741"/>
    </source>
</evidence>
<accession>A0A8J3GMR6</accession>
<dbReference type="Gene3D" id="1.10.486.10">
    <property type="entry name" value="PCRA, domain 4"/>
    <property type="match status" value="1"/>
</dbReference>
<dbReference type="GO" id="GO:0005829">
    <property type="term" value="C:cytosol"/>
    <property type="evidence" value="ECO:0007669"/>
    <property type="project" value="TreeGrafter"/>
</dbReference>
<dbReference type="Gene3D" id="3.40.50.300">
    <property type="entry name" value="P-loop containing nucleotide triphosphate hydrolases"/>
    <property type="match status" value="2"/>
</dbReference>
<keyword evidence="6 15" id="KW-0347">Helicase</keyword>
<reference evidence="18" key="1">
    <citation type="journal article" date="2014" name="Int. J. Syst. Evol. Microbiol.">
        <title>Complete genome sequence of Corynebacterium casei LMG S-19264T (=DSM 44701T), isolated from a smear-ripened cheese.</title>
        <authorList>
            <consortium name="US DOE Joint Genome Institute (JGI-PGF)"/>
            <person name="Walter F."/>
            <person name="Albersmeier A."/>
            <person name="Kalinowski J."/>
            <person name="Ruckert C."/>
        </authorList>
    </citation>
    <scope>NUCLEOTIDE SEQUENCE</scope>
    <source>
        <strain evidence="18">CGMCC 1.16548</strain>
    </source>
</reference>
<evidence type="ECO:0000259" key="16">
    <source>
        <dbReference type="PROSITE" id="PS51198"/>
    </source>
</evidence>
<dbReference type="Gene3D" id="3.90.320.10">
    <property type="match status" value="1"/>
</dbReference>
<feature type="domain" description="UvrD-like helicase C-terminal" evidence="17">
    <location>
        <begin position="294"/>
        <end position="593"/>
    </location>
</feature>
<dbReference type="InterPro" id="IPR014016">
    <property type="entry name" value="UvrD-like_ATP-bd"/>
</dbReference>
<keyword evidence="19" id="KW-1185">Reference proteome</keyword>
<dbReference type="Gene3D" id="1.10.10.160">
    <property type="match status" value="1"/>
</dbReference>
<evidence type="ECO:0000313" key="19">
    <source>
        <dbReference type="Proteomes" id="UP000617531"/>
    </source>
</evidence>
<protein>
    <recommendedName>
        <fullName evidence="13">DNA 3'-5' helicase</fullName>
        <ecNumber evidence="13">5.6.2.4</ecNumber>
    </recommendedName>
</protein>
<evidence type="ECO:0000256" key="10">
    <source>
        <dbReference type="ARBA" id="ARBA00023204"/>
    </source>
</evidence>
<name>A0A8J3GMR6_9MICO</name>
<evidence type="ECO:0000256" key="8">
    <source>
        <dbReference type="ARBA" id="ARBA00022840"/>
    </source>
</evidence>
<evidence type="ECO:0000313" key="18">
    <source>
        <dbReference type="EMBL" id="GHF04898.1"/>
    </source>
</evidence>
<evidence type="ECO:0000256" key="6">
    <source>
        <dbReference type="ARBA" id="ARBA00022806"/>
    </source>
</evidence>
<comment type="similarity">
    <text evidence="1">Belongs to the helicase family. UvrD subfamily.</text>
</comment>
<feature type="binding site" evidence="15">
    <location>
        <begin position="13"/>
        <end position="20"/>
    </location>
    <ligand>
        <name>ATP</name>
        <dbReference type="ChEBI" id="CHEBI:30616"/>
    </ligand>
</feature>
<dbReference type="InterPro" id="IPR013986">
    <property type="entry name" value="DExx_box_DNA_helicase_dom_sf"/>
</dbReference>
<keyword evidence="3 15" id="KW-0547">Nucleotide-binding</keyword>
<gene>
    <name evidence="18" type="ORF">GCM10011600_01700</name>
</gene>
<keyword evidence="2" id="KW-0540">Nuclease</keyword>
<keyword evidence="5 15" id="KW-0378">Hydrolase</keyword>
<dbReference type="Proteomes" id="UP000617531">
    <property type="component" value="Unassembled WGS sequence"/>
</dbReference>
<evidence type="ECO:0000256" key="14">
    <source>
        <dbReference type="ARBA" id="ARBA00048988"/>
    </source>
</evidence>
<dbReference type="EC" id="5.6.2.4" evidence="13"/>
<evidence type="ECO:0000256" key="12">
    <source>
        <dbReference type="ARBA" id="ARBA00034617"/>
    </source>
</evidence>
<dbReference type="GO" id="GO:0033202">
    <property type="term" value="C:DNA helicase complex"/>
    <property type="evidence" value="ECO:0007669"/>
    <property type="project" value="TreeGrafter"/>
</dbReference>
<dbReference type="GO" id="GO:0043138">
    <property type="term" value="F:3'-5' DNA helicase activity"/>
    <property type="evidence" value="ECO:0007669"/>
    <property type="project" value="UniProtKB-EC"/>
</dbReference>
<comment type="catalytic activity">
    <reaction evidence="14">
        <text>ATP + H2O = ADP + phosphate + H(+)</text>
        <dbReference type="Rhea" id="RHEA:13065"/>
        <dbReference type="ChEBI" id="CHEBI:15377"/>
        <dbReference type="ChEBI" id="CHEBI:15378"/>
        <dbReference type="ChEBI" id="CHEBI:30616"/>
        <dbReference type="ChEBI" id="CHEBI:43474"/>
        <dbReference type="ChEBI" id="CHEBI:456216"/>
        <dbReference type="EC" id="5.6.2.4"/>
    </reaction>
</comment>
<keyword evidence="7" id="KW-0269">Exonuclease</keyword>
<dbReference type="EMBL" id="BNAI01000001">
    <property type="protein sequence ID" value="GHF04898.1"/>
    <property type="molecule type" value="Genomic_DNA"/>
</dbReference>